<organism evidence="1 2">
    <name type="scientific">Acaryochloris marina (strain MBIC 11017)</name>
    <dbReference type="NCBI Taxonomy" id="329726"/>
    <lineage>
        <taxon>Bacteria</taxon>
        <taxon>Bacillati</taxon>
        <taxon>Cyanobacteriota</taxon>
        <taxon>Cyanophyceae</taxon>
        <taxon>Acaryochloridales</taxon>
        <taxon>Acaryochloridaceae</taxon>
        <taxon>Acaryochloris</taxon>
    </lineage>
</organism>
<dbReference type="STRING" id="329726.AM1_1680"/>
<evidence type="ECO:0000313" key="1">
    <source>
        <dbReference type="EMBL" id="ABW26701.1"/>
    </source>
</evidence>
<accession>B0CB62</accession>
<dbReference type="AlphaFoldDB" id="B0CB62"/>
<dbReference type="Proteomes" id="UP000000268">
    <property type="component" value="Chromosome"/>
</dbReference>
<dbReference type="eggNOG" id="ENOG5032U4D">
    <property type="taxonomic scope" value="Bacteria"/>
</dbReference>
<evidence type="ECO:0000313" key="2">
    <source>
        <dbReference type="Proteomes" id="UP000000268"/>
    </source>
</evidence>
<protein>
    <submittedName>
        <fullName evidence="1">Uncharacterized protein</fullName>
    </submittedName>
</protein>
<reference evidence="1 2" key="1">
    <citation type="journal article" date="2008" name="Proc. Natl. Acad. Sci. U.S.A.">
        <title>Niche adaptation and genome expansion in the chlorophyll d-producing cyanobacterium Acaryochloris marina.</title>
        <authorList>
            <person name="Swingley W.D."/>
            <person name="Chen M."/>
            <person name="Cheung P.C."/>
            <person name="Conrad A.L."/>
            <person name="Dejesa L.C."/>
            <person name="Hao J."/>
            <person name="Honchak B.M."/>
            <person name="Karbach L.E."/>
            <person name="Kurdoglu A."/>
            <person name="Lahiri S."/>
            <person name="Mastrian S.D."/>
            <person name="Miyashita H."/>
            <person name="Page L."/>
            <person name="Ramakrishna P."/>
            <person name="Satoh S."/>
            <person name="Sattley W.M."/>
            <person name="Shimada Y."/>
            <person name="Taylor H.L."/>
            <person name="Tomo T."/>
            <person name="Tsuchiya T."/>
            <person name="Wang Z.T."/>
            <person name="Raymond J."/>
            <person name="Mimuro M."/>
            <person name="Blankenship R.E."/>
            <person name="Touchman J.W."/>
        </authorList>
    </citation>
    <scope>NUCLEOTIDE SEQUENCE [LARGE SCALE GENOMIC DNA]</scope>
    <source>
        <strain evidence="2">MBIC 11017</strain>
    </source>
</reference>
<proteinExistence type="predicted"/>
<gene>
    <name evidence="1" type="ordered locus">AM1_1680</name>
</gene>
<dbReference type="KEGG" id="amr:AM1_1680"/>
<dbReference type="RefSeq" id="WP_012162218.1">
    <property type="nucleotide sequence ID" value="NC_009925.1"/>
</dbReference>
<sequence>MLANLALHTAARHYCQTQSNYWYQHTTEIRQTIPRDQGNYQQMLLESYARSDVLTIICTELERLDPDHLDDIDITRDGLRPAFGHRIVQIGRDAQKTPSHPNMGQPPPQISQATIGVNVDDAITNEREAFCTYIQELSESQLHAVQPLPYQRVLSPAEPRTLWQGLRNRWKIISPYWHPLHPRNLSDITAFNTDAFEAFCESFSLIDRLSNRGITRIWELRDYGIEYEQDISLFDPAYNGNEGYWTSNRLDWIVYASHEDSTTVGGWLLEEIKEQWLDWEKHTW</sequence>
<name>B0CB62_ACAM1</name>
<dbReference type="OrthoDB" id="3395557at2"/>
<dbReference type="HOGENOM" id="CLU_978691_0_0_3"/>
<dbReference type="EMBL" id="CP000828">
    <property type="protein sequence ID" value="ABW26701.1"/>
    <property type="molecule type" value="Genomic_DNA"/>
</dbReference>
<keyword evidence="2" id="KW-1185">Reference proteome</keyword>